<evidence type="ECO:0000313" key="2">
    <source>
        <dbReference type="EMBL" id="OEK06435.1"/>
    </source>
</evidence>
<name>A0A1E5T4X6_9BACT</name>
<dbReference type="OrthoDB" id="9813525at2"/>
<dbReference type="EMBL" id="MDGQ01000003">
    <property type="protein sequence ID" value="OEK06435.1"/>
    <property type="molecule type" value="Genomic_DNA"/>
</dbReference>
<dbReference type="AlphaFoldDB" id="A0A1E5T4X6"/>
<feature type="transmembrane region" description="Helical" evidence="1">
    <location>
        <begin position="93"/>
        <end position="113"/>
    </location>
</feature>
<sequence length="139" mass="15429">MQIDITTPALLFPAITLLLLAFTNRFVALATLARGLRQRYKETPGMEAPVLGQIKNLKTRLLLIRNMQALGIASFFCCVLSMVLMYLSKQVVADYIFGASLFLLLGSLVLSFVETQISTKALNLELSDLETITSKKKRS</sequence>
<organism evidence="2 3">
    <name type="scientific">Roseivirga misakiensis</name>
    <dbReference type="NCBI Taxonomy" id="1563681"/>
    <lineage>
        <taxon>Bacteria</taxon>
        <taxon>Pseudomonadati</taxon>
        <taxon>Bacteroidota</taxon>
        <taxon>Cytophagia</taxon>
        <taxon>Cytophagales</taxon>
        <taxon>Roseivirgaceae</taxon>
        <taxon>Roseivirga</taxon>
    </lineage>
</organism>
<keyword evidence="1" id="KW-0812">Transmembrane</keyword>
<accession>A0A1E5T4X6</accession>
<reference evidence="2 3" key="1">
    <citation type="submission" date="2016-08" db="EMBL/GenBank/DDBJ databases">
        <title>Draft genome of Fabibacter sp. strain SK-8.</title>
        <authorList>
            <person name="Wong S.-K."/>
            <person name="Hamasaki K."/>
            <person name="Yoshizawa S."/>
        </authorList>
    </citation>
    <scope>NUCLEOTIDE SEQUENCE [LARGE SCALE GENOMIC DNA]</scope>
    <source>
        <strain evidence="2 3">SK-8</strain>
    </source>
</reference>
<protein>
    <submittedName>
        <fullName evidence="2">II family cellulose-binding protein</fullName>
    </submittedName>
</protein>
<gene>
    <name evidence="2" type="ORF">BFP71_01795</name>
</gene>
<feature type="transmembrane region" description="Helical" evidence="1">
    <location>
        <begin position="67"/>
        <end position="87"/>
    </location>
</feature>
<dbReference type="RefSeq" id="WP_069833747.1">
    <property type="nucleotide sequence ID" value="NZ_MDGQ01000003.1"/>
</dbReference>
<dbReference type="Pfam" id="PF11026">
    <property type="entry name" value="DUF2721"/>
    <property type="match status" value="1"/>
</dbReference>
<keyword evidence="1" id="KW-1133">Transmembrane helix</keyword>
<evidence type="ECO:0000256" key="1">
    <source>
        <dbReference type="SAM" id="Phobius"/>
    </source>
</evidence>
<dbReference type="InterPro" id="IPR021279">
    <property type="entry name" value="DUF2721"/>
</dbReference>
<evidence type="ECO:0000313" key="3">
    <source>
        <dbReference type="Proteomes" id="UP000095552"/>
    </source>
</evidence>
<proteinExistence type="predicted"/>
<comment type="caution">
    <text evidence="2">The sequence shown here is derived from an EMBL/GenBank/DDBJ whole genome shotgun (WGS) entry which is preliminary data.</text>
</comment>
<keyword evidence="1" id="KW-0472">Membrane</keyword>
<dbReference type="Proteomes" id="UP000095552">
    <property type="component" value="Unassembled WGS sequence"/>
</dbReference>
<dbReference type="STRING" id="1563681.BFP71_01795"/>
<keyword evidence="3" id="KW-1185">Reference proteome</keyword>
<feature type="transmembrane region" description="Helical" evidence="1">
    <location>
        <begin position="12"/>
        <end position="33"/>
    </location>
</feature>